<dbReference type="Pfam" id="PF06897">
    <property type="entry name" value="DUF1269"/>
    <property type="match status" value="1"/>
</dbReference>
<dbReference type="Proteomes" id="UP000220914">
    <property type="component" value="Unassembled WGS sequence"/>
</dbReference>
<evidence type="ECO:0000313" key="4">
    <source>
        <dbReference type="Proteomes" id="UP000465302"/>
    </source>
</evidence>
<dbReference type="AlphaFoldDB" id="A0A2A7MQF7"/>
<dbReference type="EMBL" id="PDCP01000092">
    <property type="protein sequence ID" value="PEG33799.1"/>
    <property type="molecule type" value="Genomic_DNA"/>
</dbReference>
<proteinExistence type="predicted"/>
<dbReference type="OrthoDB" id="4728061at2"/>
<dbReference type="RefSeq" id="WP_097943998.1">
    <property type="nucleotide sequence ID" value="NZ_BLKS01000001.1"/>
</dbReference>
<evidence type="ECO:0000313" key="3">
    <source>
        <dbReference type="Proteomes" id="UP000220914"/>
    </source>
</evidence>
<evidence type="ECO:0000313" key="1">
    <source>
        <dbReference type="EMBL" id="GFG50354.1"/>
    </source>
</evidence>
<reference evidence="1 4" key="2">
    <citation type="journal article" date="2019" name="Emerg. Microbes Infect.">
        <title>Comprehensive subspecies identification of 175 nontuberculous mycobacteria species based on 7547 genomic profiles.</title>
        <authorList>
            <person name="Matsumoto Y."/>
            <person name="Kinjo T."/>
            <person name="Motooka D."/>
            <person name="Nabeya D."/>
            <person name="Jung N."/>
            <person name="Uechi K."/>
            <person name="Horii T."/>
            <person name="Iida T."/>
            <person name="Fujita J."/>
            <person name="Nakamura S."/>
        </authorList>
    </citation>
    <scope>NUCLEOTIDE SEQUENCE [LARGE SCALE GENOMIC DNA]</scope>
    <source>
        <strain evidence="1 4">JCM 6377</strain>
    </source>
</reference>
<reference evidence="2 3" key="1">
    <citation type="submission" date="2017-10" db="EMBL/GenBank/DDBJ databases">
        <title>The new phylogeny of genus Mycobacterium.</title>
        <authorList>
            <person name="Tortoli E."/>
            <person name="Trovato A."/>
            <person name="Cirillo D.M."/>
        </authorList>
    </citation>
    <scope>NUCLEOTIDE SEQUENCE [LARGE SCALE GENOMIC DNA]</scope>
    <source>
        <strain evidence="2 3">CCUG37673</strain>
    </source>
</reference>
<dbReference type="EMBL" id="BLKS01000001">
    <property type="protein sequence ID" value="GFG50354.1"/>
    <property type="molecule type" value="Genomic_DNA"/>
</dbReference>
<keyword evidence="3" id="KW-1185">Reference proteome</keyword>
<comment type="caution">
    <text evidence="2">The sequence shown here is derived from an EMBL/GenBank/DDBJ whole genome shotgun (WGS) entry which is preliminary data.</text>
</comment>
<protein>
    <submittedName>
        <fullName evidence="2">Sulfatase</fullName>
    </submittedName>
</protein>
<gene>
    <name evidence="2" type="ORF">CQY20_28910</name>
    <name evidence="1" type="ORF">MAGR_17950</name>
</gene>
<name>A0A2A7MQF7_MYCAG</name>
<dbReference type="Proteomes" id="UP000465302">
    <property type="component" value="Unassembled WGS sequence"/>
</dbReference>
<evidence type="ECO:0000313" key="2">
    <source>
        <dbReference type="EMBL" id="PEG33799.1"/>
    </source>
</evidence>
<sequence length="187" mass="19804">MEPQTSQSSTTPDKRDLIMVSCYCDLDCARDDFAELARQIKKRSFNVRESVLLGKNAEGMPIVLDTSSGHHGRTGAIVGAGMGFLLGVLMMPTLPISVAVGAAAGATVAKFADHTLKAGLRHDIAEHLENATGVVISVVGALDELWAKRALKHADAYVAVPYPNSTIASLERAVSDTMSKVNPDNEG</sequence>
<reference evidence="1" key="3">
    <citation type="submission" date="2020-02" db="EMBL/GenBank/DDBJ databases">
        <authorList>
            <person name="Matsumoto Y."/>
            <person name="Motooka D."/>
            <person name="Nakamura S."/>
        </authorList>
    </citation>
    <scope>NUCLEOTIDE SEQUENCE</scope>
    <source>
        <strain evidence="1">JCM 6377</strain>
    </source>
</reference>
<accession>A0A2A7MQF7</accession>
<organism evidence="2 3">
    <name type="scientific">Mycolicibacterium agri</name>
    <name type="common">Mycobacterium agri</name>
    <dbReference type="NCBI Taxonomy" id="36811"/>
    <lineage>
        <taxon>Bacteria</taxon>
        <taxon>Bacillati</taxon>
        <taxon>Actinomycetota</taxon>
        <taxon>Actinomycetes</taxon>
        <taxon>Mycobacteriales</taxon>
        <taxon>Mycobacteriaceae</taxon>
        <taxon>Mycolicibacterium</taxon>
    </lineage>
</organism>
<dbReference type="InterPro" id="IPR009200">
    <property type="entry name" value="DUF1269_membrane"/>
</dbReference>